<gene>
    <name evidence="2" type="ORF">QO010_003677</name>
</gene>
<dbReference type="PANTHER" id="PTHR30336">
    <property type="entry name" value="INNER MEMBRANE PROTEIN, PROBABLE PERMEASE"/>
    <property type="match status" value="1"/>
</dbReference>
<dbReference type="PANTHER" id="PTHR30336:SF4">
    <property type="entry name" value="ENVELOPE BIOGENESIS FACTOR ELYC"/>
    <property type="match status" value="1"/>
</dbReference>
<dbReference type="RefSeq" id="WP_307351565.1">
    <property type="nucleotide sequence ID" value="NZ_JAUSVS010000008.1"/>
</dbReference>
<name>A0ABU0IWZ0_9CAUL</name>
<proteinExistence type="predicted"/>
<evidence type="ECO:0000313" key="2">
    <source>
        <dbReference type="EMBL" id="MDQ0465885.1"/>
    </source>
</evidence>
<evidence type="ECO:0000259" key="1">
    <source>
        <dbReference type="Pfam" id="PF02698"/>
    </source>
</evidence>
<sequence>MRALALLVIVALIWAVGLLAFGARVERSTPAAEPPVADAVVALTGASTLRLEAAVKLLENGKGRRLLVSGVNRMATRGDIKSVTKAQKPIYDCCVDLDYTAADTAGNAEQIADWAKSKGYDSLIVVTADYHMPRAMLEVRAALPGVKLTPYPVATETLDASRWWADGTQARRMTIEYCKYLAILTRESVKGLFKPRPAATKSAPAKPQAAKS</sequence>
<organism evidence="2 3">
    <name type="scientific">Caulobacter ginsengisoli</name>
    <dbReference type="NCBI Taxonomy" id="400775"/>
    <lineage>
        <taxon>Bacteria</taxon>
        <taxon>Pseudomonadati</taxon>
        <taxon>Pseudomonadota</taxon>
        <taxon>Alphaproteobacteria</taxon>
        <taxon>Caulobacterales</taxon>
        <taxon>Caulobacteraceae</taxon>
        <taxon>Caulobacter</taxon>
    </lineage>
</organism>
<keyword evidence="3" id="KW-1185">Reference proteome</keyword>
<dbReference type="Proteomes" id="UP001228905">
    <property type="component" value="Unassembled WGS sequence"/>
</dbReference>
<dbReference type="InterPro" id="IPR051599">
    <property type="entry name" value="Cell_Envelope_Assoc"/>
</dbReference>
<dbReference type="InterPro" id="IPR003848">
    <property type="entry name" value="DUF218"/>
</dbReference>
<dbReference type="CDD" id="cd06259">
    <property type="entry name" value="YdcF-like"/>
    <property type="match status" value="1"/>
</dbReference>
<comment type="caution">
    <text evidence="2">The sequence shown here is derived from an EMBL/GenBank/DDBJ whole genome shotgun (WGS) entry which is preliminary data.</text>
</comment>
<dbReference type="EMBL" id="JAUSVS010000008">
    <property type="protein sequence ID" value="MDQ0465885.1"/>
    <property type="molecule type" value="Genomic_DNA"/>
</dbReference>
<dbReference type="Pfam" id="PF02698">
    <property type="entry name" value="DUF218"/>
    <property type="match status" value="1"/>
</dbReference>
<evidence type="ECO:0000313" key="3">
    <source>
        <dbReference type="Proteomes" id="UP001228905"/>
    </source>
</evidence>
<protein>
    <submittedName>
        <fullName evidence="2">Uncharacterized SAM-binding protein YcdF (DUF218 family)</fullName>
    </submittedName>
</protein>
<accession>A0ABU0IWZ0</accession>
<reference evidence="2 3" key="1">
    <citation type="submission" date="2023-07" db="EMBL/GenBank/DDBJ databases">
        <title>Genomic Encyclopedia of Type Strains, Phase IV (KMG-IV): sequencing the most valuable type-strain genomes for metagenomic binning, comparative biology and taxonomic classification.</title>
        <authorList>
            <person name="Goeker M."/>
        </authorList>
    </citation>
    <scope>NUCLEOTIDE SEQUENCE [LARGE SCALE GENOMIC DNA]</scope>
    <source>
        <strain evidence="2 3">DSM 18695</strain>
    </source>
</reference>
<feature type="domain" description="DUF218" evidence="1">
    <location>
        <begin position="38"/>
        <end position="163"/>
    </location>
</feature>